<reference evidence="2" key="1">
    <citation type="submission" date="2022-03" db="EMBL/GenBank/DDBJ databases">
        <authorList>
            <person name="Martin H S."/>
        </authorList>
    </citation>
    <scope>NUCLEOTIDE SEQUENCE</scope>
</reference>
<accession>A0ABN8I2V0</accession>
<organism evidence="2 3">
    <name type="scientific">Iphiclides podalirius</name>
    <name type="common">scarce swallowtail</name>
    <dbReference type="NCBI Taxonomy" id="110791"/>
    <lineage>
        <taxon>Eukaryota</taxon>
        <taxon>Metazoa</taxon>
        <taxon>Ecdysozoa</taxon>
        <taxon>Arthropoda</taxon>
        <taxon>Hexapoda</taxon>
        <taxon>Insecta</taxon>
        <taxon>Pterygota</taxon>
        <taxon>Neoptera</taxon>
        <taxon>Endopterygota</taxon>
        <taxon>Lepidoptera</taxon>
        <taxon>Glossata</taxon>
        <taxon>Ditrysia</taxon>
        <taxon>Papilionoidea</taxon>
        <taxon>Papilionidae</taxon>
        <taxon>Papilioninae</taxon>
        <taxon>Iphiclides</taxon>
    </lineage>
</organism>
<keyword evidence="3" id="KW-1185">Reference proteome</keyword>
<dbReference type="EMBL" id="OW152829">
    <property type="protein sequence ID" value="CAH2047512.1"/>
    <property type="molecule type" value="Genomic_DNA"/>
</dbReference>
<feature type="compositionally biased region" description="Basic and acidic residues" evidence="1">
    <location>
        <begin position="1"/>
        <end position="10"/>
    </location>
</feature>
<dbReference type="Proteomes" id="UP000837857">
    <property type="component" value="Chromosome 17"/>
</dbReference>
<evidence type="ECO:0000313" key="2">
    <source>
        <dbReference type="EMBL" id="CAH2047512.1"/>
    </source>
</evidence>
<name>A0ABN8I2V0_9NEOP</name>
<gene>
    <name evidence="2" type="ORF">IPOD504_LOCUS5810</name>
</gene>
<evidence type="ECO:0000256" key="1">
    <source>
        <dbReference type="SAM" id="MobiDB-lite"/>
    </source>
</evidence>
<feature type="compositionally biased region" description="Basic residues" evidence="1">
    <location>
        <begin position="11"/>
        <end position="21"/>
    </location>
</feature>
<proteinExistence type="predicted"/>
<feature type="region of interest" description="Disordered" evidence="1">
    <location>
        <begin position="99"/>
        <end position="168"/>
    </location>
</feature>
<protein>
    <submittedName>
        <fullName evidence="2">Uncharacterized protein</fullName>
    </submittedName>
</protein>
<sequence length="168" mass="18364">MSLKLNEQKRARIKPLRRNRPASRAESVAEQSRAVRGFNAAWSKQAASDFSHVAATAPIRGTGQLFPRSCHRVDPVPAIGPSTPRWTIRLTKPRRLVAERFPRANGPPRPGCTGGIPARTTSNPGPFRFSGEVACQTGDGTETTEQARVGQPRHAAKTAEMPIQKTHR</sequence>
<feature type="region of interest" description="Disordered" evidence="1">
    <location>
        <begin position="1"/>
        <end position="30"/>
    </location>
</feature>
<feature type="non-terminal residue" evidence="2">
    <location>
        <position position="1"/>
    </location>
</feature>
<evidence type="ECO:0000313" key="3">
    <source>
        <dbReference type="Proteomes" id="UP000837857"/>
    </source>
</evidence>